<evidence type="ECO:0000313" key="1">
    <source>
        <dbReference type="EMBL" id="EFA82323.1"/>
    </source>
</evidence>
<proteinExistence type="predicted"/>
<organism evidence="1 2">
    <name type="scientific">Heterostelium pallidum (strain ATCC 26659 / Pp 5 / PN500)</name>
    <name type="common">Cellular slime mold</name>
    <name type="synonym">Polysphondylium pallidum</name>
    <dbReference type="NCBI Taxonomy" id="670386"/>
    <lineage>
        <taxon>Eukaryota</taxon>
        <taxon>Amoebozoa</taxon>
        <taxon>Evosea</taxon>
        <taxon>Eumycetozoa</taxon>
        <taxon>Dictyostelia</taxon>
        <taxon>Acytosteliales</taxon>
        <taxon>Acytosteliaceae</taxon>
        <taxon>Heterostelium</taxon>
    </lineage>
</organism>
<protein>
    <submittedName>
        <fullName evidence="1">Uncharacterized protein</fullName>
    </submittedName>
</protein>
<dbReference type="EMBL" id="ADBJ01000020">
    <property type="protein sequence ID" value="EFA82323.1"/>
    <property type="molecule type" value="Genomic_DNA"/>
</dbReference>
<evidence type="ECO:0000313" key="2">
    <source>
        <dbReference type="Proteomes" id="UP000001396"/>
    </source>
</evidence>
<dbReference type="AlphaFoldDB" id="D3B8F5"/>
<reference evidence="1 2" key="1">
    <citation type="journal article" date="2011" name="Genome Res.">
        <title>Phylogeny-wide analysis of social amoeba genomes highlights ancient origins for complex intercellular communication.</title>
        <authorList>
            <person name="Heidel A.J."/>
            <person name="Lawal H.M."/>
            <person name="Felder M."/>
            <person name="Schilde C."/>
            <person name="Helps N.R."/>
            <person name="Tunggal B."/>
            <person name="Rivero F."/>
            <person name="John U."/>
            <person name="Schleicher M."/>
            <person name="Eichinger L."/>
            <person name="Platzer M."/>
            <person name="Noegel A.A."/>
            <person name="Schaap P."/>
            <person name="Gloeckner G."/>
        </authorList>
    </citation>
    <scope>NUCLEOTIDE SEQUENCE [LARGE SCALE GENOMIC DNA]</scope>
    <source>
        <strain evidence="2">ATCC 26659 / Pp 5 / PN500</strain>
    </source>
</reference>
<keyword evidence="2" id="KW-1185">Reference proteome</keyword>
<comment type="caution">
    <text evidence="1">The sequence shown here is derived from an EMBL/GenBank/DDBJ whole genome shotgun (WGS) entry which is preliminary data.</text>
</comment>
<name>D3B8F5_HETP5</name>
<accession>D3B8F5</accession>
<dbReference type="InParanoid" id="D3B8F5"/>
<gene>
    <name evidence="1" type="ORF">PPL_04748</name>
</gene>
<dbReference type="GeneID" id="31360235"/>
<dbReference type="RefSeq" id="XP_020434440.1">
    <property type="nucleotide sequence ID" value="XM_020575645.1"/>
</dbReference>
<dbReference type="Proteomes" id="UP000001396">
    <property type="component" value="Unassembled WGS sequence"/>
</dbReference>
<sequence>MTFASHIKRHKVIQQIPGLFSDYSYLDTPKKSNWGFAKHFCV</sequence>